<keyword evidence="3" id="KW-1185">Reference proteome</keyword>
<name>A0ABX6T534_9SPHN</name>
<proteinExistence type="predicted"/>
<dbReference type="RefSeq" id="WP_187707708.1">
    <property type="nucleotide sequence ID" value="NZ_CP060782.1"/>
</dbReference>
<accession>A0ABX6T534</accession>
<sequence length="178" mass="19475">MAAGNVSAASTELMVADFDSGHKPNNLGGEFGCWIKDPGDPMQGCIESFDRGANGNALRIIYSVDSDKPAFGGLWMRLQNLDAAKFDTLALRVKGDAGMGYTKVFKVELKDAMDVGSHYYVRGITDQWQDITIPLKDFEGMANPRKLKELVLVIEDTTATAKRGVIYLDDVRFTKTGS</sequence>
<protein>
    <submittedName>
        <fullName evidence="2">CIA30 family protein</fullName>
    </submittedName>
</protein>
<evidence type="ECO:0000313" key="3">
    <source>
        <dbReference type="Proteomes" id="UP000516105"/>
    </source>
</evidence>
<dbReference type="EMBL" id="CP060782">
    <property type="protein sequence ID" value="QNP44750.1"/>
    <property type="molecule type" value="Genomic_DNA"/>
</dbReference>
<dbReference type="InterPro" id="IPR005087">
    <property type="entry name" value="CBM11"/>
</dbReference>
<organism evidence="2 3">
    <name type="scientific">Sphingomonas sediminicola</name>
    <dbReference type="NCBI Taxonomy" id="386874"/>
    <lineage>
        <taxon>Bacteria</taxon>
        <taxon>Pseudomonadati</taxon>
        <taxon>Pseudomonadota</taxon>
        <taxon>Alphaproteobacteria</taxon>
        <taxon>Sphingomonadales</taxon>
        <taxon>Sphingomonadaceae</taxon>
        <taxon>Sphingomonas</taxon>
    </lineage>
</organism>
<gene>
    <name evidence="2" type="ORF">H9L14_08135</name>
</gene>
<dbReference type="SUPFAM" id="SSF49785">
    <property type="entry name" value="Galactose-binding domain-like"/>
    <property type="match status" value="1"/>
</dbReference>
<dbReference type="Gene3D" id="2.60.120.430">
    <property type="entry name" value="Galactose-binding lectin"/>
    <property type="match status" value="1"/>
</dbReference>
<dbReference type="InterPro" id="IPR008979">
    <property type="entry name" value="Galactose-bd-like_sf"/>
</dbReference>
<evidence type="ECO:0000259" key="1">
    <source>
        <dbReference type="Pfam" id="PF03425"/>
    </source>
</evidence>
<evidence type="ECO:0000313" key="2">
    <source>
        <dbReference type="EMBL" id="QNP44750.1"/>
    </source>
</evidence>
<feature type="domain" description="CBM11" evidence="1">
    <location>
        <begin position="7"/>
        <end position="139"/>
    </location>
</feature>
<dbReference type="Pfam" id="PF03425">
    <property type="entry name" value="CBM_11"/>
    <property type="match status" value="1"/>
</dbReference>
<reference evidence="2 3" key="1">
    <citation type="submission" date="2020-08" db="EMBL/GenBank/DDBJ databases">
        <title>Genome sequence of Sphingomonas sediminicola KACC 15039T.</title>
        <authorList>
            <person name="Hyun D.-W."/>
            <person name="Bae J.-W."/>
        </authorList>
    </citation>
    <scope>NUCLEOTIDE SEQUENCE [LARGE SCALE GENOMIC DNA]</scope>
    <source>
        <strain evidence="2 3">KACC 15039</strain>
    </source>
</reference>
<dbReference type="Proteomes" id="UP000516105">
    <property type="component" value="Chromosome"/>
</dbReference>